<sequence>MGTKLATIIVSSDRILTKGKTNKSGEIAQDFIKNYGLQLHDSTVVAEGYTPVDDAIKTALAADCKIIIVIGGTGIGATNFTPEVTEKYLSARLHGLETQVLLRGLESSPKAGLSRGIIGMTEHGGGSLIINCASSSGAVKDALSVIFPLLPDIFRDCESL</sequence>
<evidence type="ECO:0000313" key="4">
    <source>
        <dbReference type="EMBL" id="MDK4300545.1"/>
    </source>
</evidence>
<gene>
    <name evidence="4" type="ORF">QPX45_04670</name>
    <name evidence="5" type="ORF">QPX54_07420</name>
</gene>
<name>A0AAP4BVY8_9CORY</name>
<dbReference type="GO" id="GO:0006777">
    <property type="term" value="P:Mo-molybdopterin cofactor biosynthetic process"/>
    <property type="evidence" value="ECO:0007669"/>
    <property type="project" value="UniProtKB-KW"/>
</dbReference>
<evidence type="ECO:0000256" key="1">
    <source>
        <dbReference type="ARBA" id="ARBA00005046"/>
    </source>
</evidence>
<dbReference type="Proteomes" id="UP001226160">
    <property type="component" value="Unassembled WGS sequence"/>
</dbReference>
<comment type="pathway">
    <text evidence="1">Cofactor biosynthesis; molybdopterin biosynthesis.</text>
</comment>
<reference evidence="5 7" key="1">
    <citation type="submission" date="2023-05" db="EMBL/GenBank/DDBJ databases">
        <title>Metabolic capabilities are highly conserved among human nasal-associated Corynebacterium species in pangenomic analyses.</title>
        <authorList>
            <person name="Tran T.H."/>
            <person name="Roberts A.Q."/>
            <person name="Escapa I.F."/>
            <person name="Gao W."/>
            <person name="Conlan S."/>
            <person name="Kong H."/>
            <person name="Segre J.A."/>
            <person name="Kelly M.S."/>
            <person name="Lemon K.P."/>
        </authorList>
    </citation>
    <scope>NUCLEOTIDE SEQUENCE</scope>
    <source>
        <strain evidence="5">KPL2654</strain>
        <strain evidence="4 7">KPL2811</strain>
    </source>
</reference>
<organism evidence="5 6">
    <name type="scientific">Corynebacterium propinquum</name>
    <dbReference type="NCBI Taxonomy" id="43769"/>
    <lineage>
        <taxon>Bacteria</taxon>
        <taxon>Bacillati</taxon>
        <taxon>Actinomycetota</taxon>
        <taxon>Actinomycetes</taxon>
        <taxon>Mycobacteriales</taxon>
        <taxon>Corynebacteriaceae</taxon>
        <taxon>Corynebacterium</taxon>
    </lineage>
</organism>
<dbReference type="Pfam" id="PF00994">
    <property type="entry name" value="MoCF_biosynth"/>
    <property type="match status" value="1"/>
</dbReference>
<dbReference type="PANTHER" id="PTHR43764:SF1">
    <property type="entry name" value="MOLYBDOPTERIN MOLYBDOTRANSFERASE"/>
    <property type="match status" value="1"/>
</dbReference>
<evidence type="ECO:0000313" key="5">
    <source>
        <dbReference type="EMBL" id="MDK4326331.1"/>
    </source>
</evidence>
<dbReference type="InterPro" id="IPR051920">
    <property type="entry name" value="MPT_Adenylyltrnsfr/MoaC-Rel"/>
</dbReference>
<dbReference type="PANTHER" id="PTHR43764">
    <property type="entry name" value="MOLYBDENUM COFACTOR BIOSYNTHESIS"/>
    <property type="match status" value="1"/>
</dbReference>
<evidence type="ECO:0000313" key="7">
    <source>
        <dbReference type="Proteomes" id="UP001243856"/>
    </source>
</evidence>
<dbReference type="Proteomes" id="UP001243856">
    <property type="component" value="Unassembled WGS sequence"/>
</dbReference>
<dbReference type="EMBL" id="JASNVK010000006">
    <property type="protein sequence ID" value="MDK4300545.1"/>
    <property type="molecule type" value="Genomic_DNA"/>
</dbReference>
<accession>A0AAP4BVY8</accession>
<evidence type="ECO:0000259" key="3">
    <source>
        <dbReference type="SMART" id="SM00852"/>
    </source>
</evidence>
<comment type="caution">
    <text evidence="5">The sequence shown here is derived from an EMBL/GenBank/DDBJ whole genome shotgun (WGS) entry which is preliminary data.</text>
</comment>
<dbReference type="SMART" id="SM00852">
    <property type="entry name" value="MoCF_biosynth"/>
    <property type="match status" value="1"/>
</dbReference>
<dbReference type="SUPFAM" id="SSF53218">
    <property type="entry name" value="Molybdenum cofactor biosynthesis proteins"/>
    <property type="match status" value="1"/>
</dbReference>
<evidence type="ECO:0000313" key="6">
    <source>
        <dbReference type="Proteomes" id="UP001226160"/>
    </source>
</evidence>
<proteinExistence type="predicted"/>
<keyword evidence="7" id="KW-1185">Reference proteome</keyword>
<dbReference type="RefSeq" id="WP_049149954.1">
    <property type="nucleotide sequence ID" value="NZ_CP091865.1"/>
</dbReference>
<evidence type="ECO:0000256" key="2">
    <source>
        <dbReference type="ARBA" id="ARBA00023150"/>
    </source>
</evidence>
<dbReference type="EMBL" id="JASNVP010000006">
    <property type="protein sequence ID" value="MDK4326331.1"/>
    <property type="molecule type" value="Genomic_DNA"/>
</dbReference>
<dbReference type="InterPro" id="IPR001453">
    <property type="entry name" value="MoaB/Mog_dom"/>
</dbReference>
<dbReference type="InterPro" id="IPR036425">
    <property type="entry name" value="MoaB/Mog-like_dom_sf"/>
</dbReference>
<keyword evidence="2" id="KW-0501">Molybdenum cofactor biosynthesis</keyword>
<dbReference type="Gene3D" id="3.40.980.10">
    <property type="entry name" value="MoaB/Mog-like domain"/>
    <property type="match status" value="1"/>
</dbReference>
<protein>
    <submittedName>
        <fullName evidence="5">Molybdopterin-binding protein</fullName>
    </submittedName>
</protein>
<feature type="domain" description="MoaB/Mog" evidence="3">
    <location>
        <begin position="7"/>
        <end position="153"/>
    </location>
</feature>
<dbReference type="AlphaFoldDB" id="A0AAP4BVY8"/>